<evidence type="ECO:0000313" key="3">
    <source>
        <dbReference type="EMBL" id="PRX19498.1"/>
    </source>
</evidence>
<gene>
    <name evidence="3" type="ORF">CLV67_110250</name>
</gene>
<reference evidence="3 4" key="1">
    <citation type="submission" date="2018-03" db="EMBL/GenBank/DDBJ databases">
        <title>Genomic Encyclopedia of Archaeal and Bacterial Type Strains, Phase II (KMG-II): from individual species to whole genera.</title>
        <authorList>
            <person name="Goeker M."/>
        </authorList>
    </citation>
    <scope>NUCLEOTIDE SEQUENCE [LARGE SCALE GENOMIC DNA]</scope>
    <source>
        <strain evidence="3 4">DSM 43146</strain>
    </source>
</reference>
<keyword evidence="2" id="KW-0812">Transmembrane</keyword>
<proteinExistence type="predicted"/>
<keyword evidence="4" id="KW-1185">Reference proteome</keyword>
<organism evidence="3 4">
    <name type="scientific">Actinoplanes italicus</name>
    <dbReference type="NCBI Taxonomy" id="113567"/>
    <lineage>
        <taxon>Bacteria</taxon>
        <taxon>Bacillati</taxon>
        <taxon>Actinomycetota</taxon>
        <taxon>Actinomycetes</taxon>
        <taxon>Micromonosporales</taxon>
        <taxon>Micromonosporaceae</taxon>
        <taxon>Actinoplanes</taxon>
    </lineage>
</organism>
<feature type="compositionally biased region" description="Gly residues" evidence="1">
    <location>
        <begin position="138"/>
        <end position="149"/>
    </location>
</feature>
<protein>
    <submittedName>
        <fullName evidence="3">Uncharacterized protein</fullName>
    </submittedName>
</protein>
<dbReference type="AlphaFoldDB" id="A0A2T0K8U5"/>
<keyword evidence="2" id="KW-1133">Transmembrane helix</keyword>
<name>A0A2T0K8U5_9ACTN</name>
<dbReference type="Proteomes" id="UP000239415">
    <property type="component" value="Unassembled WGS sequence"/>
</dbReference>
<accession>A0A2T0K8U5</accession>
<evidence type="ECO:0000256" key="1">
    <source>
        <dbReference type="SAM" id="MobiDB-lite"/>
    </source>
</evidence>
<comment type="caution">
    <text evidence="3">The sequence shown here is derived from an EMBL/GenBank/DDBJ whole genome shotgun (WGS) entry which is preliminary data.</text>
</comment>
<dbReference type="EMBL" id="PVMZ01000010">
    <property type="protein sequence ID" value="PRX19498.1"/>
    <property type="molecule type" value="Genomic_DNA"/>
</dbReference>
<keyword evidence="2" id="KW-0472">Membrane</keyword>
<feature type="transmembrane region" description="Helical" evidence="2">
    <location>
        <begin position="50"/>
        <end position="74"/>
    </location>
</feature>
<sequence length="149" mass="15979">MGSSLSRAHAGGRPALKAISTVVAVHPYPPPPPQPPQRSFFEQEIGGVPLYVHLMAVLVSCGVYLVILPFVLLFDAIQKRIDRAVDRVVGSVVDRILKAALVVVAIPAYLVYELGRWIHRRWFAKPASEVSPAPAGDVDGGAGHVGGER</sequence>
<feature type="region of interest" description="Disordered" evidence="1">
    <location>
        <begin position="129"/>
        <end position="149"/>
    </location>
</feature>
<evidence type="ECO:0000256" key="2">
    <source>
        <dbReference type="SAM" id="Phobius"/>
    </source>
</evidence>
<evidence type="ECO:0000313" key="4">
    <source>
        <dbReference type="Proteomes" id="UP000239415"/>
    </source>
</evidence>